<protein>
    <submittedName>
        <fullName evidence="1">Uncharacterized protein</fullName>
    </submittedName>
</protein>
<comment type="caution">
    <text evidence="1">The sequence shown here is derived from an EMBL/GenBank/DDBJ whole genome shotgun (WGS) entry which is preliminary data.</text>
</comment>
<name>A0A512BGM0_9BACT</name>
<dbReference type="EMBL" id="BJYT01000016">
    <property type="protein sequence ID" value="GEO11114.1"/>
    <property type="molecule type" value="Genomic_DNA"/>
</dbReference>
<keyword evidence="2" id="KW-1185">Reference proteome</keyword>
<proteinExistence type="predicted"/>
<organism evidence="1 2">
    <name type="scientific">Segetibacter aerophilus</name>
    <dbReference type="NCBI Taxonomy" id="670293"/>
    <lineage>
        <taxon>Bacteria</taxon>
        <taxon>Pseudomonadati</taxon>
        <taxon>Bacteroidota</taxon>
        <taxon>Chitinophagia</taxon>
        <taxon>Chitinophagales</taxon>
        <taxon>Chitinophagaceae</taxon>
        <taxon>Segetibacter</taxon>
    </lineage>
</organism>
<accession>A0A512BGM0</accession>
<dbReference type="RefSeq" id="WP_147205224.1">
    <property type="nucleotide sequence ID" value="NZ_BJYT01000016.1"/>
</dbReference>
<evidence type="ECO:0000313" key="1">
    <source>
        <dbReference type="EMBL" id="GEO11114.1"/>
    </source>
</evidence>
<dbReference type="AlphaFoldDB" id="A0A512BGM0"/>
<sequence>MKQIIITTLFLIIGLAAFSQKDSVRGKQFHLKGKLTETVQITPSCGYIAFGTVVEFEVKDLLGMRYKNKNIGIIVTCPDMYKEGFFKKGKMYEVSFSDTNPADFGWTVGNRNLLKKNGLAFDPYVVSLKRIQ</sequence>
<reference evidence="1 2" key="1">
    <citation type="submission" date="2019-07" db="EMBL/GenBank/DDBJ databases">
        <title>Whole genome shotgun sequence of Segetibacter aerophilus NBRC 106135.</title>
        <authorList>
            <person name="Hosoyama A."/>
            <person name="Uohara A."/>
            <person name="Ohji S."/>
            <person name="Ichikawa N."/>
        </authorList>
    </citation>
    <scope>NUCLEOTIDE SEQUENCE [LARGE SCALE GENOMIC DNA]</scope>
    <source>
        <strain evidence="1 2">NBRC 106135</strain>
    </source>
</reference>
<gene>
    <name evidence="1" type="ORF">SAE01_36100</name>
</gene>
<evidence type="ECO:0000313" key="2">
    <source>
        <dbReference type="Proteomes" id="UP000321513"/>
    </source>
</evidence>
<dbReference type="Proteomes" id="UP000321513">
    <property type="component" value="Unassembled WGS sequence"/>
</dbReference>
<dbReference type="OrthoDB" id="1446031at2"/>